<dbReference type="SMART" id="SM00388">
    <property type="entry name" value="HisKA"/>
    <property type="match status" value="1"/>
</dbReference>
<keyword evidence="7 13" id="KW-0418">Kinase</keyword>
<dbReference type="CDD" id="cd00075">
    <property type="entry name" value="HATPase"/>
    <property type="match status" value="1"/>
</dbReference>
<dbReference type="Gene3D" id="1.10.287.130">
    <property type="match status" value="1"/>
</dbReference>
<dbReference type="PANTHER" id="PTHR45436">
    <property type="entry name" value="SENSOR HISTIDINE KINASE YKOH"/>
    <property type="match status" value="1"/>
</dbReference>
<feature type="transmembrane region" description="Helical" evidence="11">
    <location>
        <begin position="20"/>
        <end position="40"/>
    </location>
</feature>
<evidence type="ECO:0000256" key="4">
    <source>
        <dbReference type="ARBA" id="ARBA00022553"/>
    </source>
</evidence>
<evidence type="ECO:0000256" key="5">
    <source>
        <dbReference type="ARBA" id="ARBA00022679"/>
    </source>
</evidence>
<dbReference type="Gene3D" id="3.30.565.10">
    <property type="entry name" value="Histidine kinase-like ATPase, C-terminal domain"/>
    <property type="match status" value="1"/>
</dbReference>
<proteinExistence type="predicted"/>
<evidence type="ECO:0000256" key="6">
    <source>
        <dbReference type="ARBA" id="ARBA00022692"/>
    </source>
</evidence>
<keyword evidence="5" id="KW-0808">Transferase</keyword>
<keyword evidence="8 11" id="KW-1133">Transmembrane helix</keyword>
<evidence type="ECO:0000256" key="1">
    <source>
        <dbReference type="ARBA" id="ARBA00000085"/>
    </source>
</evidence>
<accession>A0A2S4MCX0</accession>
<dbReference type="SUPFAM" id="SSF55874">
    <property type="entry name" value="ATPase domain of HSP90 chaperone/DNA topoisomerase II/histidine kinase"/>
    <property type="match status" value="1"/>
</dbReference>
<dbReference type="Pfam" id="PF00512">
    <property type="entry name" value="HisKA"/>
    <property type="match status" value="1"/>
</dbReference>
<evidence type="ECO:0000313" key="14">
    <source>
        <dbReference type="Proteomes" id="UP000236919"/>
    </source>
</evidence>
<dbReference type="AlphaFoldDB" id="A0A2S4MCX0"/>
<sequence>MSKSPAPGHSLKWRLVRRFLALQAAILSLLVVLVIGALYMGGHLFNFESEDVTVEALKTAVERKADGGLILRTTPALETLRAEVPDLWFIVRDRQGHTLVEGMPPSHFARIGDALDGVGNARLGWNLGDPPRASALVRWVKGAAGEIQIATGPGANAPLSWLVQGVLIVFMSFVLPALVIMGLVTIIATPIVVRRALVGLGDVADQAEQIDIDRQGTRLSTDAVPSEVTPLVVAVNRALQRLDEGHARHKRFLGDAAHELRTPIAILQTRLEALPESVQRARLLEDVARLAVMAEQLLDLQRIEHNRDEFARLDIVAMSRRVAADLAPLAIASGYQFAFEAEAEPVAAWGDEAALERVLANLVQNAIEHGGRSGTITITVGRERTIEIADEGPGIPSEQRRRIFEPFFRLAPRERGAGLGLHLVDAIIRLHAGDVAVLDSSSTGARFRITLPPPAA</sequence>
<comment type="catalytic activity">
    <reaction evidence="1">
        <text>ATP + protein L-histidine = ADP + protein N-phospho-L-histidine.</text>
        <dbReference type="EC" id="2.7.13.3"/>
    </reaction>
</comment>
<dbReference type="InterPro" id="IPR005467">
    <property type="entry name" value="His_kinase_dom"/>
</dbReference>
<dbReference type="GO" id="GO:0005886">
    <property type="term" value="C:plasma membrane"/>
    <property type="evidence" value="ECO:0007669"/>
    <property type="project" value="TreeGrafter"/>
</dbReference>
<evidence type="ECO:0000259" key="12">
    <source>
        <dbReference type="PROSITE" id="PS50109"/>
    </source>
</evidence>
<dbReference type="Pfam" id="PF02518">
    <property type="entry name" value="HATPase_c"/>
    <property type="match status" value="1"/>
</dbReference>
<dbReference type="InterPro" id="IPR036097">
    <property type="entry name" value="HisK_dim/P_sf"/>
</dbReference>
<feature type="transmembrane region" description="Helical" evidence="11">
    <location>
        <begin position="161"/>
        <end position="187"/>
    </location>
</feature>
<name>A0A2S4MCX0_9HYPH</name>
<evidence type="ECO:0000313" key="13">
    <source>
        <dbReference type="EMBL" id="POR52469.1"/>
    </source>
</evidence>
<feature type="domain" description="Histidine kinase" evidence="12">
    <location>
        <begin position="255"/>
        <end position="455"/>
    </location>
</feature>
<evidence type="ECO:0000256" key="2">
    <source>
        <dbReference type="ARBA" id="ARBA00004141"/>
    </source>
</evidence>
<gene>
    <name evidence="13" type="ORF">CYD53_105134</name>
</gene>
<reference evidence="13 14" key="1">
    <citation type="submission" date="2018-01" db="EMBL/GenBank/DDBJ databases">
        <title>Genomic Encyclopedia of Type Strains, Phase III (KMG-III): the genomes of soil and plant-associated and newly described type strains.</title>
        <authorList>
            <person name="Whitman W."/>
        </authorList>
    </citation>
    <scope>NUCLEOTIDE SEQUENCE [LARGE SCALE GENOMIC DNA]</scope>
    <source>
        <strain evidence="13 14">1131</strain>
    </source>
</reference>
<keyword evidence="9" id="KW-0902">Two-component regulatory system</keyword>
<comment type="subcellular location">
    <subcellularLocation>
        <location evidence="2">Membrane</location>
        <topology evidence="2">Multi-pass membrane protein</topology>
    </subcellularLocation>
</comment>
<evidence type="ECO:0000256" key="3">
    <source>
        <dbReference type="ARBA" id="ARBA00012438"/>
    </source>
</evidence>
<dbReference type="OrthoDB" id="9809329at2"/>
<dbReference type="Proteomes" id="UP000236919">
    <property type="component" value="Unassembled WGS sequence"/>
</dbReference>
<evidence type="ECO:0000256" key="11">
    <source>
        <dbReference type="SAM" id="Phobius"/>
    </source>
</evidence>
<dbReference type="CDD" id="cd00082">
    <property type="entry name" value="HisKA"/>
    <property type="match status" value="1"/>
</dbReference>
<dbReference type="SMART" id="SM00387">
    <property type="entry name" value="HATPase_c"/>
    <property type="match status" value="1"/>
</dbReference>
<dbReference type="PRINTS" id="PR00344">
    <property type="entry name" value="BCTRLSENSOR"/>
</dbReference>
<dbReference type="PANTHER" id="PTHR45436:SF15">
    <property type="entry name" value="SENSOR HISTIDINE KINASE CUSS"/>
    <property type="match status" value="1"/>
</dbReference>
<keyword evidence="14" id="KW-1185">Reference proteome</keyword>
<protein>
    <recommendedName>
        <fullName evidence="3">histidine kinase</fullName>
        <ecNumber evidence="3">2.7.13.3</ecNumber>
    </recommendedName>
</protein>
<dbReference type="InterPro" id="IPR050428">
    <property type="entry name" value="TCS_sensor_his_kinase"/>
</dbReference>
<evidence type="ECO:0000256" key="7">
    <source>
        <dbReference type="ARBA" id="ARBA00022777"/>
    </source>
</evidence>
<evidence type="ECO:0000256" key="10">
    <source>
        <dbReference type="ARBA" id="ARBA00023136"/>
    </source>
</evidence>
<keyword evidence="10 11" id="KW-0472">Membrane</keyword>
<dbReference type="SUPFAM" id="SSF47384">
    <property type="entry name" value="Homodimeric domain of signal transducing histidine kinase"/>
    <property type="match status" value="1"/>
</dbReference>
<evidence type="ECO:0000256" key="8">
    <source>
        <dbReference type="ARBA" id="ARBA00022989"/>
    </source>
</evidence>
<organism evidence="13 14">
    <name type="scientific">Bosea psychrotolerans</name>
    <dbReference type="NCBI Taxonomy" id="1871628"/>
    <lineage>
        <taxon>Bacteria</taxon>
        <taxon>Pseudomonadati</taxon>
        <taxon>Pseudomonadota</taxon>
        <taxon>Alphaproteobacteria</taxon>
        <taxon>Hyphomicrobiales</taxon>
        <taxon>Boseaceae</taxon>
        <taxon>Bosea</taxon>
    </lineage>
</organism>
<dbReference type="InterPro" id="IPR036890">
    <property type="entry name" value="HATPase_C_sf"/>
</dbReference>
<dbReference type="EC" id="2.7.13.3" evidence="3"/>
<dbReference type="InterPro" id="IPR003594">
    <property type="entry name" value="HATPase_dom"/>
</dbReference>
<dbReference type="GO" id="GO:0000155">
    <property type="term" value="F:phosphorelay sensor kinase activity"/>
    <property type="evidence" value="ECO:0007669"/>
    <property type="project" value="InterPro"/>
</dbReference>
<dbReference type="RefSeq" id="WP_103718094.1">
    <property type="nucleotide sequence ID" value="NZ_PQFZ01000005.1"/>
</dbReference>
<keyword evidence="6 11" id="KW-0812">Transmembrane</keyword>
<dbReference type="EMBL" id="PQFZ01000005">
    <property type="protein sequence ID" value="POR52469.1"/>
    <property type="molecule type" value="Genomic_DNA"/>
</dbReference>
<dbReference type="InterPro" id="IPR003661">
    <property type="entry name" value="HisK_dim/P_dom"/>
</dbReference>
<keyword evidence="4" id="KW-0597">Phosphoprotein</keyword>
<comment type="caution">
    <text evidence="13">The sequence shown here is derived from an EMBL/GenBank/DDBJ whole genome shotgun (WGS) entry which is preliminary data.</text>
</comment>
<dbReference type="PROSITE" id="PS50109">
    <property type="entry name" value="HIS_KIN"/>
    <property type="match status" value="1"/>
</dbReference>
<evidence type="ECO:0000256" key="9">
    <source>
        <dbReference type="ARBA" id="ARBA00023012"/>
    </source>
</evidence>
<dbReference type="InterPro" id="IPR004358">
    <property type="entry name" value="Sig_transdc_His_kin-like_C"/>
</dbReference>